<feature type="domain" description="Ribosomal protein mS38 C-terminal" evidence="6">
    <location>
        <begin position="317"/>
        <end position="350"/>
    </location>
</feature>
<comment type="caution">
    <text evidence="7">The sequence shown here is derived from an EMBL/GenBank/DDBJ whole genome shotgun (WGS) entry which is preliminary data.</text>
</comment>
<dbReference type="PANTHER" id="PTHR32035:SF3">
    <property type="entry name" value="SMALL RIBOSOMAL SUBUNIT PROTEIN MS38"/>
    <property type="match status" value="1"/>
</dbReference>
<evidence type="ECO:0000256" key="1">
    <source>
        <dbReference type="ARBA" id="ARBA00004173"/>
    </source>
</evidence>
<organism evidence="7 8">
    <name type="scientific">Lasiosphaeria ovina</name>
    <dbReference type="NCBI Taxonomy" id="92902"/>
    <lineage>
        <taxon>Eukaryota</taxon>
        <taxon>Fungi</taxon>
        <taxon>Dikarya</taxon>
        <taxon>Ascomycota</taxon>
        <taxon>Pezizomycotina</taxon>
        <taxon>Sordariomycetes</taxon>
        <taxon>Sordariomycetidae</taxon>
        <taxon>Sordariales</taxon>
        <taxon>Lasiosphaeriaceae</taxon>
        <taxon>Lasiosphaeria</taxon>
    </lineage>
</organism>
<keyword evidence="2" id="KW-0496">Mitochondrion</keyword>
<dbReference type="GO" id="GO:0005739">
    <property type="term" value="C:mitochondrion"/>
    <property type="evidence" value="ECO:0007669"/>
    <property type="project" value="UniProtKB-SubCell"/>
</dbReference>
<dbReference type="SMART" id="SM01155">
    <property type="entry name" value="DUF1713"/>
    <property type="match status" value="1"/>
</dbReference>
<protein>
    <recommendedName>
        <fullName evidence="4">Small ribosomal subunit protein mS38</fullName>
    </recommendedName>
</protein>
<comment type="similarity">
    <text evidence="3">Belongs to the mitochondrion-specific ribosomal protein mS38 family.</text>
</comment>
<feature type="region of interest" description="Disordered" evidence="5">
    <location>
        <begin position="221"/>
        <end position="240"/>
    </location>
</feature>
<feature type="compositionally biased region" description="Polar residues" evidence="5">
    <location>
        <begin position="13"/>
        <end position="27"/>
    </location>
</feature>
<dbReference type="Proteomes" id="UP001287356">
    <property type="component" value="Unassembled WGS sequence"/>
</dbReference>
<evidence type="ECO:0000313" key="8">
    <source>
        <dbReference type="Proteomes" id="UP001287356"/>
    </source>
</evidence>
<name>A0AAE0NIQ8_9PEZI</name>
<evidence type="ECO:0000256" key="2">
    <source>
        <dbReference type="ARBA" id="ARBA00023128"/>
    </source>
</evidence>
<keyword evidence="8" id="KW-1185">Reference proteome</keyword>
<accession>A0AAE0NIQ8</accession>
<comment type="subcellular location">
    <subcellularLocation>
        <location evidence="1">Mitochondrion</location>
    </subcellularLocation>
</comment>
<reference evidence="7" key="2">
    <citation type="submission" date="2023-06" db="EMBL/GenBank/DDBJ databases">
        <authorList>
            <consortium name="Lawrence Berkeley National Laboratory"/>
            <person name="Haridas S."/>
            <person name="Hensen N."/>
            <person name="Bonometti L."/>
            <person name="Westerberg I."/>
            <person name="Brannstrom I.O."/>
            <person name="Guillou S."/>
            <person name="Cros-Aarteil S."/>
            <person name="Calhoun S."/>
            <person name="Kuo A."/>
            <person name="Mondo S."/>
            <person name="Pangilinan J."/>
            <person name="Riley R."/>
            <person name="Labutti K."/>
            <person name="Andreopoulos B."/>
            <person name="Lipzen A."/>
            <person name="Chen C."/>
            <person name="Yanf M."/>
            <person name="Daum C."/>
            <person name="Ng V."/>
            <person name="Clum A."/>
            <person name="Steindorff A."/>
            <person name="Ohm R."/>
            <person name="Martin F."/>
            <person name="Silar P."/>
            <person name="Natvig D."/>
            <person name="Lalanne C."/>
            <person name="Gautier V."/>
            <person name="Ament-Velasquez S.L."/>
            <person name="Kruys A."/>
            <person name="Hutchinson M.I."/>
            <person name="Powell A.J."/>
            <person name="Barry K."/>
            <person name="Miller A.N."/>
            <person name="Grigoriev I.V."/>
            <person name="Debuchy R."/>
            <person name="Gladieux P."/>
            <person name="Thoren M.H."/>
            <person name="Johannesson H."/>
        </authorList>
    </citation>
    <scope>NUCLEOTIDE SEQUENCE</scope>
    <source>
        <strain evidence="7">CBS 958.72</strain>
    </source>
</reference>
<gene>
    <name evidence="7" type="ORF">B0T24DRAFT_600901</name>
</gene>
<dbReference type="PANTHER" id="PTHR32035">
    <property type="entry name" value="AURORA KINASE A-INTERACTING PROTEIN"/>
    <property type="match status" value="1"/>
</dbReference>
<evidence type="ECO:0000313" key="7">
    <source>
        <dbReference type="EMBL" id="KAK3382277.1"/>
    </source>
</evidence>
<sequence length="351" mass="39082">MLPSSVRRLASAAPQSTAVSSLTSTVPRATATFGLSYKPNCHQRRYSSSKPSSPDGGSRDYASQPAVPASDGSKTTEEKRKRKTKASSTTPQLPSVPSTRHIKDESLALSTFFALHRPFSVTQLMPTAVTDAAFAEIFNQRSRTRRTADVIQTLDKTVQQLEQPLANLTISKDQDQQQQQQQQQQEEQQEAEDGATKIAFKRQDGSEASVYLQLNAMAGHFQPYSPPPAPEPVTDAQAEAEAAAAAAEEAAEQEPQTRIHRAIVTLEETLDADGEYKVVATGLEMINEDAQLRTFLGRVALRQLRRYSSRAQDGTMQAISVRRQRKLKMKKKKYKKLQRKTRNIRRKLDRL</sequence>
<dbReference type="AlphaFoldDB" id="A0AAE0NIQ8"/>
<evidence type="ECO:0000256" key="4">
    <source>
        <dbReference type="ARBA" id="ARBA00035682"/>
    </source>
</evidence>
<feature type="region of interest" description="Disordered" evidence="5">
    <location>
        <begin position="171"/>
        <end position="193"/>
    </location>
</feature>
<evidence type="ECO:0000259" key="6">
    <source>
        <dbReference type="SMART" id="SM01155"/>
    </source>
</evidence>
<dbReference type="Pfam" id="PF08213">
    <property type="entry name" value="COX24_C"/>
    <property type="match status" value="1"/>
</dbReference>
<feature type="region of interest" description="Disordered" evidence="5">
    <location>
        <begin position="1"/>
        <end position="101"/>
    </location>
</feature>
<dbReference type="InterPro" id="IPR013177">
    <property type="entry name" value="Ribosomal_mS38_C"/>
</dbReference>
<dbReference type="EMBL" id="JAULSN010000001">
    <property type="protein sequence ID" value="KAK3382277.1"/>
    <property type="molecule type" value="Genomic_DNA"/>
</dbReference>
<proteinExistence type="inferred from homology"/>
<evidence type="ECO:0000256" key="3">
    <source>
        <dbReference type="ARBA" id="ARBA00035647"/>
    </source>
</evidence>
<feature type="compositionally biased region" description="Low complexity" evidence="5">
    <location>
        <begin position="176"/>
        <end position="186"/>
    </location>
</feature>
<reference evidence="7" key="1">
    <citation type="journal article" date="2023" name="Mol. Phylogenet. Evol.">
        <title>Genome-scale phylogeny and comparative genomics of the fungal order Sordariales.</title>
        <authorList>
            <person name="Hensen N."/>
            <person name="Bonometti L."/>
            <person name="Westerberg I."/>
            <person name="Brannstrom I.O."/>
            <person name="Guillou S."/>
            <person name="Cros-Aarteil S."/>
            <person name="Calhoun S."/>
            <person name="Haridas S."/>
            <person name="Kuo A."/>
            <person name="Mondo S."/>
            <person name="Pangilinan J."/>
            <person name="Riley R."/>
            <person name="LaButti K."/>
            <person name="Andreopoulos B."/>
            <person name="Lipzen A."/>
            <person name="Chen C."/>
            <person name="Yan M."/>
            <person name="Daum C."/>
            <person name="Ng V."/>
            <person name="Clum A."/>
            <person name="Steindorff A."/>
            <person name="Ohm R.A."/>
            <person name="Martin F."/>
            <person name="Silar P."/>
            <person name="Natvig D.O."/>
            <person name="Lalanne C."/>
            <person name="Gautier V."/>
            <person name="Ament-Velasquez S.L."/>
            <person name="Kruys A."/>
            <person name="Hutchinson M.I."/>
            <person name="Powell A.J."/>
            <person name="Barry K."/>
            <person name="Miller A.N."/>
            <person name="Grigoriev I.V."/>
            <person name="Debuchy R."/>
            <person name="Gladieux P."/>
            <person name="Hiltunen Thoren M."/>
            <person name="Johannesson H."/>
        </authorList>
    </citation>
    <scope>NUCLEOTIDE SEQUENCE</scope>
    <source>
        <strain evidence="7">CBS 958.72</strain>
    </source>
</reference>
<evidence type="ECO:0000256" key="5">
    <source>
        <dbReference type="SAM" id="MobiDB-lite"/>
    </source>
</evidence>